<reference evidence="3" key="1">
    <citation type="journal article" date="2019" name="Int. J. Syst. Evol. Microbiol.">
        <title>The Global Catalogue of Microorganisms (GCM) 10K type strain sequencing project: providing services to taxonomists for standard genome sequencing and annotation.</title>
        <authorList>
            <consortium name="The Broad Institute Genomics Platform"/>
            <consortium name="The Broad Institute Genome Sequencing Center for Infectious Disease"/>
            <person name="Wu L."/>
            <person name="Ma J."/>
        </authorList>
    </citation>
    <scope>NUCLEOTIDE SEQUENCE [LARGE SCALE GENOMIC DNA]</scope>
    <source>
        <strain evidence="3">CCM 8875</strain>
    </source>
</reference>
<evidence type="ECO:0000256" key="1">
    <source>
        <dbReference type="SAM" id="MobiDB-lite"/>
    </source>
</evidence>
<gene>
    <name evidence="2" type="ORF">ACFQ5P_16355</name>
</gene>
<name>A0ABW4DZ58_9RHOB</name>
<accession>A0ABW4DZ58</accession>
<organism evidence="2 3">
    <name type="scientific">Paracoccus nototheniae</name>
    <dbReference type="NCBI Taxonomy" id="2489002"/>
    <lineage>
        <taxon>Bacteria</taxon>
        <taxon>Pseudomonadati</taxon>
        <taxon>Pseudomonadota</taxon>
        <taxon>Alphaproteobacteria</taxon>
        <taxon>Rhodobacterales</taxon>
        <taxon>Paracoccaceae</taxon>
        <taxon>Paracoccus</taxon>
    </lineage>
</organism>
<proteinExistence type="predicted"/>
<dbReference type="RefSeq" id="WP_131572538.1">
    <property type="nucleotide sequence ID" value="NZ_CBCSAJ010000001.1"/>
</dbReference>
<evidence type="ECO:0000313" key="3">
    <source>
        <dbReference type="Proteomes" id="UP001597302"/>
    </source>
</evidence>
<dbReference type="Proteomes" id="UP001597302">
    <property type="component" value="Unassembled WGS sequence"/>
</dbReference>
<keyword evidence="3" id="KW-1185">Reference proteome</keyword>
<protein>
    <submittedName>
        <fullName evidence="2">Uncharacterized protein</fullName>
    </submittedName>
</protein>
<comment type="caution">
    <text evidence="2">The sequence shown here is derived from an EMBL/GenBank/DDBJ whole genome shotgun (WGS) entry which is preliminary data.</text>
</comment>
<evidence type="ECO:0000313" key="2">
    <source>
        <dbReference type="EMBL" id="MFD1482870.1"/>
    </source>
</evidence>
<dbReference type="EMBL" id="JBHTOQ010000036">
    <property type="protein sequence ID" value="MFD1482870.1"/>
    <property type="molecule type" value="Genomic_DNA"/>
</dbReference>
<feature type="region of interest" description="Disordered" evidence="1">
    <location>
        <begin position="153"/>
        <end position="185"/>
    </location>
</feature>
<sequence>MASTPADAPNVTRVCSVLVEQYYPRRQPVSDQESMVLSAIMARALAPGGQALFLPGLAHLIAAMGTIPQDVDHLCAGQTARLRFVGLDLHTTPEVIGIPPDASTDAATGETCFLTRMPIMPPGSGAAGGAGHSAPHADRGLDPRAVAQDHVLSGAASGRPDPARLPGKSIMNTVTPIPRRASPPIGPVARAPVRAGAASAIPPSGNPARDGIACPTGAGSDRAALPWQQTVAPKDHPMTDPIPCTLGHPHMAQPDPVARMRVGAASAPTDHPAAR</sequence>